<feature type="binding site" evidence="11">
    <location>
        <position position="417"/>
    </location>
    <ligand>
        <name>Zn(2+)</name>
        <dbReference type="ChEBI" id="CHEBI:29105"/>
        <label>1</label>
    </ligand>
</feature>
<dbReference type="SUPFAM" id="SSF52540">
    <property type="entry name" value="P-loop containing nucleoside triphosphate hydrolases"/>
    <property type="match status" value="1"/>
</dbReference>
<gene>
    <name evidence="13" type="primary">pria</name>
    <name evidence="11" type="synonym">priA</name>
    <name evidence="13" type="ORF">BUMPUSDA_CDS00475</name>
</gene>
<comment type="subunit">
    <text evidence="11">Component of the replication restart primosome.</text>
</comment>
<dbReference type="InterPro" id="IPR014001">
    <property type="entry name" value="Helicase_ATP-bd"/>
</dbReference>
<dbReference type="HOGENOM" id="CLU_013353_3_1_6"/>
<dbReference type="InterPro" id="IPR041236">
    <property type="entry name" value="PriA_C"/>
</dbReference>
<evidence type="ECO:0000256" key="9">
    <source>
        <dbReference type="ARBA" id="ARBA00023125"/>
    </source>
</evidence>
<dbReference type="InterPro" id="IPR027417">
    <property type="entry name" value="P-loop_NTPase"/>
</dbReference>
<keyword evidence="10 11" id="KW-0413">Isomerase</keyword>
<feature type="binding site" evidence="11">
    <location>
        <position position="457"/>
    </location>
    <ligand>
        <name>Zn(2+)</name>
        <dbReference type="ChEBI" id="CHEBI:29105"/>
        <label>1</label>
    </ligand>
</feature>
<dbReference type="GO" id="GO:0006270">
    <property type="term" value="P:DNA replication initiation"/>
    <property type="evidence" value="ECO:0007669"/>
    <property type="project" value="TreeGrafter"/>
</dbReference>
<dbReference type="InterPro" id="IPR042115">
    <property type="entry name" value="PriA_3primeBD_sf"/>
</dbReference>
<dbReference type="InterPro" id="IPR048949">
    <property type="entry name" value="WHD_PriA"/>
</dbReference>
<reference evidence="13 14" key="1">
    <citation type="journal article" date="2013" name="BMC Genomics">
        <title>Comparative analysis of genome sequences from four strains of the Buchnera aphidicola Mp endosymbion of the green peach aphid, Myzus persicae.</title>
        <authorList>
            <person name="Jiang Z."/>
            <person name="Jones D.H."/>
            <person name="Khuri S."/>
            <person name="Tsinoremas N.F."/>
            <person name="Wyss T."/>
            <person name="Jander G."/>
            <person name="Wilson A.C."/>
        </authorList>
    </citation>
    <scope>NUCLEOTIDE SEQUENCE [LARGE SCALE GENOMIC DNA]</scope>
    <source>
        <strain evidence="14">str. USDA (Myzus persicae)</strain>
    </source>
</reference>
<keyword evidence="1 11" id="KW-0639">Primosome</keyword>
<dbReference type="AlphaFoldDB" id="W0P4G2"/>
<name>W0P4G2_BUCMP</name>
<comment type="similarity">
    <text evidence="11">Belongs to the helicase family. PriA subfamily.</text>
</comment>
<dbReference type="Pfam" id="PF18074">
    <property type="entry name" value="PriA_C"/>
    <property type="match status" value="1"/>
</dbReference>
<dbReference type="PANTHER" id="PTHR30580:SF0">
    <property type="entry name" value="PRIMOSOMAL PROTEIN N"/>
    <property type="match status" value="1"/>
</dbReference>
<dbReference type="Pfam" id="PF21213">
    <property type="entry name" value="WHD_PriA"/>
    <property type="match status" value="1"/>
</dbReference>
<feature type="binding site" evidence="11">
    <location>
        <position position="454"/>
    </location>
    <ligand>
        <name>Zn(2+)</name>
        <dbReference type="ChEBI" id="CHEBI:29105"/>
        <label>1</label>
    </ligand>
</feature>
<dbReference type="GO" id="GO:0005524">
    <property type="term" value="F:ATP binding"/>
    <property type="evidence" value="ECO:0007669"/>
    <property type="project" value="UniProtKB-UniRule"/>
</dbReference>
<feature type="domain" description="Helicase ATP-binding" evidence="12">
    <location>
        <begin position="190"/>
        <end position="356"/>
    </location>
</feature>
<dbReference type="InterPro" id="IPR041222">
    <property type="entry name" value="PriA_3primeBD"/>
</dbReference>
<dbReference type="GO" id="GO:0006269">
    <property type="term" value="P:DNA replication, synthesis of primer"/>
    <property type="evidence" value="ECO:0007669"/>
    <property type="project" value="UniProtKB-KW"/>
</dbReference>
<evidence type="ECO:0000256" key="11">
    <source>
        <dbReference type="HAMAP-Rule" id="MF_00983"/>
    </source>
</evidence>
<dbReference type="PATRIC" id="fig|1009856.3.peg.110"/>
<evidence type="ECO:0000256" key="7">
    <source>
        <dbReference type="ARBA" id="ARBA00022833"/>
    </source>
</evidence>
<organism evidence="13 14">
    <name type="scientific">Buchnera aphidicola str. USDA</name>
    <name type="common">Myzus persicae</name>
    <dbReference type="NCBI Taxonomy" id="1009856"/>
    <lineage>
        <taxon>Bacteria</taxon>
        <taxon>Pseudomonadati</taxon>
        <taxon>Pseudomonadota</taxon>
        <taxon>Gammaproteobacteria</taxon>
        <taxon>Enterobacterales</taxon>
        <taxon>Erwiniaceae</taxon>
        <taxon>Buchnera</taxon>
    </lineage>
</organism>
<feature type="binding site" evidence="11">
    <location>
        <position position="444"/>
    </location>
    <ligand>
        <name>Zn(2+)</name>
        <dbReference type="ChEBI" id="CHEBI:29105"/>
        <label>2</label>
    </ligand>
</feature>
<dbReference type="GO" id="GO:0008270">
    <property type="term" value="F:zinc ion binding"/>
    <property type="evidence" value="ECO:0007669"/>
    <property type="project" value="UniProtKB-UniRule"/>
</dbReference>
<keyword evidence="4 11" id="KW-0547">Nucleotide-binding</keyword>
<evidence type="ECO:0000313" key="14">
    <source>
        <dbReference type="Proteomes" id="UP000019087"/>
    </source>
</evidence>
<dbReference type="GO" id="GO:0006310">
    <property type="term" value="P:DNA recombination"/>
    <property type="evidence" value="ECO:0007669"/>
    <property type="project" value="InterPro"/>
</dbReference>
<dbReference type="GO" id="GO:0016887">
    <property type="term" value="F:ATP hydrolysis activity"/>
    <property type="evidence" value="ECO:0007669"/>
    <property type="project" value="RHEA"/>
</dbReference>
<keyword evidence="9 11" id="KW-0238">DNA-binding</keyword>
<keyword evidence="2 11" id="KW-0235">DNA replication</keyword>
<feature type="binding site" evidence="11">
    <location>
        <position position="441"/>
    </location>
    <ligand>
        <name>Zn(2+)</name>
        <dbReference type="ChEBI" id="CHEBI:29105"/>
        <label>2</label>
    </ligand>
</feature>
<dbReference type="EC" id="5.6.2.4" evidence="11"/>
<dbReference type="Pfam" id="PF17764">
    <property type="entry name" value="PriA_3primeBD"/>
    <property type="match status" value="1"/>
</dbReference>
<sequence length="709" mass="84890">MSDKMCPPVIGSRIVVPFRSKDIIGIIISFYTNTNTKNLNLKYVKSLIDTKSLYTNVLLDLLQWISKNYYCPIGSIFFSILPKLLRNNHIIKNQYIYQWTITKKGQEIDLKNFIKKQKQFKTLMFLKKNNILTSELKKYNLSEFILKKLEEQELCKIKKYSKPSLEYKYICDNEKNFFVNKNILFHINNILIRRKFASWLLTKVNLYTKVKFYLKLIRSVLLKNKQVLILVPYIKDINVISVFLKKFFNISINIIHSELSNIQYLNSWMKIQNGENLIIIGSNKSVFLPFLKLGIIIIFEEHNLNYKNRKTCRYNFRDIGILRAYRENIPIILDSDTPSLKTLHNIFLKKCFYIKIKQDYSLLKFNNDIVDLKKERIKFGLSLTLINEINKNFKERQVLLIFNKFNLFFLILVCNICGYINKCSNCNDYFEVNQYHNMLFCRFCLIKIKKPIFCYNCKNLSLIIKNIRIEEIKNSIQSFFPKKPLFFLLDKKKINENFLNKKSFNFSVTTPFVIFTTEDIVYNYYFPCVKLIGLICIDNYFLSFNFRSIEYFAQFYMNLKKLTKKGKKLLKILVQTSFYNHFNLTELYNNGYFSFVKKILSTRKKFLLPPWSIQSIIYSESLDSKKNIIFLNLFRKILEKKSKEYHGFLWCMSPYPCFFLKNKKKYVHQLLIHCSSRLYFNNLFHECMNIMNFFDIAKKVRCIIDIEPN</sequence>
<proteinExistence type="inferred from homology"/>
<keyword evidence="5 11" id="KW-0378">Hydrolase</keyword>
<dbReference type="PANTHER" id="PTHR30580">
    <property type="entry name" value="PRIMOSOMAL PROTEIN N"/>
    <property type="match status" value="1"/>
</dbReference>
<dbReference type="NCBIfam" id="TIGR00595">
    <property type="entry name" value="priA"/>
    <property type="match status" value="1"/>
</dbReference>
<evidence type="ECO:0000256" key="3">
    <source>
        <dbReference type="ARBA" id="ARBA00022723"/>
    </source>
</evidence>
<evidence type="ECO:0000256" key="1">
    <source>
        <dbReference type="ARBA" id="ARBA00022515"/>
    </source>
</evidence>
<evidence type="ECO:0000256" key="4">
    <source>
        <dbReference type="ARBA" id="ARBA00022741"/>
    </source>
</evidence>
<comment type="function">
    <text evidence="11">Initiates the restart of stalled replication forks, which reloads the replicative helicase on sites other than the origin of replication. Recognizes and binds to abandoned replication forks and remodels them to uncover a helicase loading site. Promotes assembly of the primosome at these replication forks.</text>
</comment>
<feature type="binding site" evidence="11">
    <location>
        <position position="414"/>
    </location>
    <ligand>
        <name>Zn(2+)</name>
        <dbReference type="ChEBI" id="CHEBI:29105"/>
        <label>1</label>
    </ligand>
</feature>
<dbReference type="GO" id="GO:0003677">
    <property type="term" value="F:DNA binding"/>
    <property type="evidence" value="ECO:0007669"/>
    <property type="project" value="UniProtKB-UniRule"/>
</dbReference>
<dbReference type="Proteomes" id="UP000019087">
    <property type="component" value="Chromosome"/>
</dbReference>
<keyword evidence="7 11" id="KW-0862">Zinc</keyword>
<dbReference type="InterPro" id="IPR005259">
    <property type="entry name" value="PriA"/>
</dbReference>
<feature type="binding site" evidence="11">
    <location>
        <position position="423"/>
    </location>
    <ligand>
        <name>Zn(2+)</name>
        <dbReference type="ChEBI" id="CHEBI:29105"/>
        <label>2</label>
    </ligand>
</feature>
<dbReference type="GO" id="GO:1990077">
    <property type="term" value="C:primosome complex"/>
    <property type="evidence" value="ECO:0007669"/>
    <property type="project" value="UniProtKB-UniRule"/>
</dbReference>
<dbReference type="EMBL" id="CP002697">
    <property type="protein sequence ID" value="AHG60250.1"/>
    <property type="molecule type" value="Genomic_DNA"/>
</dbReference>
<keyword evidence="6 11" id="KW-0347">Helicase</keyword>
<evidence type="ECO:0000256" key="8">
    <source>
        <dbReference type="ARBA" id="ARBA00022840"/>
    </source>
</evidence>
<dbReference type="PROSITE" id="PS51192">
    <property type="entry name" value="HELICASE_ATP_BIND_1"/>
    <property type="match status" value="1"/>
</dbReference>
<dbReference type="Gene3D" id="3.40.50.300">
    <property type="entry name" value="P-loop containing nucleotide triphosphate hydrolases"/>
    <property type="match status" value="1"/>
</dbReference>
<evidence type="ECO:0000256" key="10">
    <source>
        <dbReference type="ARBA" id="ARBA00023235"/>
    </source>
</evidence>
<dbReference type="GO" id="GO:0006302">
    <property type="term" value="P:double-strand break repair"/>
    <property type="evidence" value="ECO:0007669"/>
    <property type="project" value="InterPro"/>
</dbReference>
<comment type="cofactor">
    <cofactor evidence="11">
        <name>Zn(2+)</name>
        <dbReference type="ChEBI" id="CHEBI:29105"/>
    </cofactor>
    <text evidence="11">Binds 2 zinc ions per subunit.</text>
</comment>
<dbReference type="GO" id="GO:0043138">
    <property type="term" value="F:3'-5' DNA helicase activity"/>
    <property type="evidence" value="ECO:0007669"/>
    <property type="project" value="UniProtKB-EC"/>
</dbReference>
<evidence type="ECO:0000259" key="12">
    <source>
        <dbReference type="PROSITE" id="PS51192"/>
    </source>
</evidence>
<accession>W0P4G2</accession>
<evidence type="ECO:0000256" key="2">
    <source>
        <dbReference type="ARBA" id="ARBA00022705"/>
    </source>
</evidence>
<dbReference type="KEGG" id="bapu:BUMPUSDA_CDS00475"/>
<keyword evidence="3 11" id="KW-0479">Metal-binding</keyword>
<dbReference type="Gene3D" id="3.40.1440.60">
    <property type="entry name" value="PriA, 3(prime) DNA-binding domain"/>
    <property type="match status" value="1"/>
</dbReference>
<feature type="binding site" evidence="11">
    <location>
        <position position="426"/>
    </location>
    <ligand>
        <name>Zn(2+)</name>
        <dbReference type="ChEBI" id="CHEBI:29105"/>
        <label>2</label>
    </ligand>
</feature>
<evidence type="ECO:0000256" key="5">
    <source>
        <dbReference type="ARBA" id="ARBA00022801"/>
    </source>
</evidence>
<evidence type="ECO:0000313" key="13">
    <source>
        <dbReference type="EMBL" id="AHG60250.1"/>
    </source>
</evidence>
<dbReference type="HAMAP" id="MF_00983">
    <property type="entry name" value="PriA"/>
    <property type="match status" value="1"/>
</dbReference>
<comment type="catalytic activity">
    <reaction evidence="11">
        <text>ATP + H2O = ADP + phosphate + H(+)</text>
        <dbReference type="Rhea" id="RHEA:13065"/>
        <dbReference type="ChEBI" id="CHEBI:15377"/>
        <dbReference type="ChEBI" id="CHEBI:15378"/>
        <dbReference type="ChEBI" id="CHEBI:30616"/>
        <dbReference type="ChEBI" id="CHEBI:43474"/>
        <dbReference type="ChEBI" id="CHEBI:456216"/>
        <dbReference type="EC" id="5.6.2.4"/>
    </reaction>
</comment>
<protein>
    <recommendedName>
        <fullName evidence="11">Replication restart protein PriA</fullName>
    </recommendedName>
    <alternativeName>
        <fullName evidence="11">ATP-dependent DNA helicase PriA</fullName>
        <ecNumber evidence="11">5.6.2.4</ecNumber>
    </alternativeName>
    <alternativeName>
        <fullName evidence="11">DNA 3'-5' helicase PriA</fullName>
    </alternativeName>
</protein>
<evidence type="ECO:0000256" key="6">
    <source>
        <dbReference type="ARBA" id="ARBA00022806"/>
    </source>
</evidence>
<keyword evidence="8 11" id="KW-0067">ATP-binding</keyword>
<comment type="catalytic activity">
    <reaction evidence="11">
        <text>Couples ATP hydrolysis with the unwinding of duplex DNA by translocating in the 3'-5' direction.</text>
        <dbReference type="EC" id="5.6.2.4"/>
    </reaction>
</comment>